<evidence type="ECO:0000313" key="4">
    <source>
        <dbReference type="Proteomes" id="UP001460270"/>
    </source>
</evidence>
<feature type="compositionally biased region" description="Basic and acidic residues" evidence="1">
    <location>
        <begin position="332"/>
        <end position="357"/>
    </location>
</feature>
<feature type="domain" description="C-type lectin" evidence="2">
    <location>
        <begin position="31"/>
        <end position="140"/>
    </location>
</feature>
<accession>A0AAW0N1H5</accession>
<organism evidence="3 4">
    <name type="scientific">Mugilogobius chulae</name>
    <name type="common">yellowstripe goby</name>
    <dbReference type="NCBI Taxonomy" id="88201"/>
    <lineage>
        <taxon>Eukaryota</taxon>
        <taxon>Metazoa</taxon>
        <taxon>Chordata</taxon>
        <taxon>Craniata</taxon>
        <taxon>Vertebrata</taxon>
        <taxon>Euteleostomi</taxon>
        <taxon>Actinopterygii</taxon>
        <taxon>Neopterygii</taxon>
        <taxon>Teleostei</taxon>
        <taxon>Neoteleostei</taxon>
        <taxon>Acanthomorphata</taxon>
        <taxon>Gobiaria</taxon>
        <taxon>Gobiiformes</taxon>
        <taxon>Gobioidei</taxon>
        <taxon>Gobiidae</taxon>
        <taxon>Gobionellinae</taxon>
        <taxon>Mugilogobius</taxon>
    </lineage>
</organism>
<dbReference type="EMBL" id="JBBPFD010000019">
    <property type="protein sequence ID" value="KAK7886210.1"/>
    <property type="molecule type" value="Genomic_DNA"/>
</dbReference>
<dbReference type="Gene3D" id="3.10.100.10">
    <property type="entry name" value="Mannose-Binding Protein A, subunit A"/>
    <property type="match status" value="2"/>
</dbReference>
<dbReference type="SUPFAM" id="SSF56436">
    <property type="entry name" value="C-type lectin-like"/>
    <property type="match status" value="2"/>
</dbReference>
<dbReference type="InterPro" id="IPR016186">
    <property type="entry name" value="C-type_lectin-like/link_sf"/>
</dbReference>
<dbReference type="PROSITE" id="PS50041">
    <property type="entry name" value="C_TYPE_LECTIN_2"/>
    <property type="match status" value="2"/>
</dbReference>
<sequence length="399" mass="46064">MLVLTLRRFVFSPDSEAGSFFFSCCVSKPQYHLSPSPKTYQEAQLFCRDKCVDLVTVNNMEEMELLQEMFQDQYEDALWIGLYKGTDPTWHWSLANERFYQEGQKTYFTWQAQNGYNCGSFMNGLFYMTSCHSLRFPLCFDENRSGLEQYILVSEQMKWMNSRDHCRTHYTDLASVRNSAESQMIQSVSGGMEVWVGLFRDPWLWSDNALSPFRHWIESREVFTNQDPACVAMLRTESGKWDERPCNQQLPFLCKCLDSSLNLQVTLSADSGLDVRDPVVQQSILQQIREDQTSSAAPLCPGDKIQMEWPSEKNSPRQTRKYVERQVQVKSRVKEKQVQVKSKSLRDKSKSSPESKRNKSKSSPSHSETSPSQVQSQRETSPSQPETSPSQVQSEQVKS</sequence>
<feature type="compositionally biased region" description="Low complexity" evidence="1">
    <location>
        <begin position="379"/>
        <end position="399"/>
    </location>
</feature>
<protein>
    <recommendedName>
        <fullName evidence="2">C-type lectin domain-containing protein</fullName>
    </recommendedName>
</protein>
<feature type="domain" description="C-type lectin" evidence="2">
    <location>
        <begin position="150"/>
        <end position="255"/>
    </location>
</feature>
<comment type="caution">
    <text evidence="3">The sequence shown here is derived from an EMBL/GenBank/DDBJ whole genome shotgun (WGS) entry which is preliminary data.</text>
</comment>
<evidence type="ECO:0000256" key="1">
    <source>
        <dbReference type="SAM" id="MobiDB-lite"/>
    </source>
</evidence>
<evidence type="ECO:0000313" key="3">
    <source>
        <dbReference type="EMBL" id="KAK7886210.1"/>
    </source>
</evidence>
<evidence type="ECO:0000259" key="2">
    <source>
        <dbReference type="PROSITE" id="PS50041"/>
    </source>
</evidence>
<dbReference type="InterPro" id="IPR016187">
    <property type="entry name" value="CTDL_fold"/>
</dbReference>
<dbReference type="Proteomes" id="UP001460270">
    <property type="component" value="Unassembled WGS sequence"/>
</dbReference>
<dbReference type="PANTHER" id="PTHR45784:SF3">
    <property type="entry name" value="C-TYPE LECTIN DOMAIN FAMILY 4 MEMBER K-LIKE-RELATED"/>
    <property type="match status" value="1"/>
</dbReference>
<dbReference type="InterPro" id="IPR001304">
    <property type="entry name" value="C-type_lectin-like"/>
</dbReference>
<dbReference type="Pfam" id="PF00059">
    <property type="entry name" value="Lectin_C"/>
    <property type="match status" value="2"/>
</dbReference>
<gene>
    <name evidence="3" type="ORF">WMY93_025831</name>
</gene>
<name>A0AAW0N1H5_9GOBI</name>
<feature type="region of interest" description="Disordered" evidence="1">
    <location>
        <begin position="290"/>
        <end position="399"/>
    </location>
</feature>
<keyword evidence="4" id="KW-1185">Reference proteome</keyword>
<feature type="compositionally biased region" description="Low complexity" evidence="1">
    <location>
        <begin position="361"/>
        <end position="372"/>
    </location>
</feature>
<dbReference type="PANTHER" id="PTHR45784">
    <property type="entry name" value="C-TYPE LECTIN DOMAIN FAMILY 20 MEMBER A-RELATED"/>
    <property type="match status" value="1"/>
</dbReference>
<reference evidence="4" key="1">
    <citation type="submission" date="2024-04" db="EMBL/GenBank/DDBJ databases">
        <title>Salinicola lusitanus LLJ914,a marine bacterium isolated from the Okinawa Trough.</title>
        <authorList>
            <person name="Li J."/>
        </authorList>
    </citation>
    <scope>NUCLEOTIDE SEQUENCE [LARGE SCALE GENOMIC DNA]</scope>
</reference>
<dbReference type="AlphaFoldDB" id="A0AAW0N1H5"/>
<proteinExistence type="predicted"/>
<dbReference type="SMART" id="SM00034">
    <property type="entry name" value="CLECT"/>
    <property type="match status" value="2"/>
</dbReference>